<evidence type="ECO:0000313" key="3">
    <source>
        <dbReference type="Proteomes" id="UP000757103"/>
    </source>
</evidence>
<organism evidence="2 3">
    <name type="scientific">Barnesiella viscericola</name>
    <dbReference type="NCBI Taxonomy" id="397865"/>
    <lineage>
        <taxon>Bacteria</taxon>
        <taxon>Pseudomonadati</taxon>
        <taxon>Bacteroidota</taxon>
        <taxon>Bacteroidia</taxon>
        <taxon>Bacteroidales</taxon>
        <taxon>Barnesiellaceae</taxon>
        <taxon>Barnesiella</taxon>
    </lineage>
</organism>
<gene>
    <name evidence="2" type="ORF">K8U91_06250</name>
</gene>
<dbReference type="Proteomes" id="UP000757103">
    <property type="component" value="Unassembled WGS sequence"/>
</dbReference>
<comment type="caution">
    <text evidence="2">The sequence shown here is derived from an EMBL/GenBank/DDBJ whole genome shotgun (WGS) entry which is preliminary data.</text>
</comment>
<dbReference type="Pfam" id="PF07396">
    <property type="entry name" value="Porin_O_P"/>
    <property type="match status" value="1"/>
</dbReference>
<reference evidence="2" key="1">
    <citation type="journal article" date="2021" name="PeerJ">
        <title>Extensive microbial diversity within the chicken gut microbiome revealed by metagenomics and culture.</title>
        <authorList>
            <person name="Gilroy R."/>
            <person name="Ravi A."/>
            <person name="Getino M."/>
            <person name="Pursley I."/>
            <person name="Horton D.L."/>
            <person name="Alikhan N.F."/>
            <person name="Baker D."/>
            <person name="Gharbi K."/>
            <person name="Hall N."/>
            <person name="Watson M."/>
            <person name="Adriaenssens E.M."/>
            <person name="Foster-Nyarko E."/>
            <person name="Jarju S."/>
            <person name="Secka A."/>
            <person name="Antonio M."/>
            <person name="Oren A."/>
            <person name="Chaudhuri R.R."/>
            <person name="La Ragione R."/>
            <person name="Hildebrand F."/>
            <person name="Pallen M.J."/>
        </authorList>
    </citation>
    <scope>NUCLEOTIDE SEQUENCE</scope>
    <source>
        <strain evidence="2">CHK121-7720</strain>
    </source>
</reference>
<dbReference type="InterPro" id="IPR023614">
    <property type="entry name" value="Porin_dom_sf"/>
</dbReference>
<feature type="chain" id="PRO_5037311519" evidence="1">
    <location>
        <begin position="23"/>
        <end position="425"/>
    </location>
</feature>
<evidence type="ECO:0000313" key="2">
    <source>
        <dbReference type="EMBL" id="HJG89058.1"/>
    </source>
</evidence>
<dbReference type="EMBL" id="DYUD01000020">
    <property type="protein sequence ID" value="HJG89058.1"/>
    <property type="molecule type" value="Genomic_DNA"/>
</dbReference>
<name>A0A921MQP6_9BACT</name>
<accession>A0A921MQP6</accession>
<dbReference type="AlphaFoldDB" id="A0A921MQP6"/>
<dbReference type="Gene3D" id="2.40.160.10">
    <property type="entry name" value="Porin"/>
    <property type="match status" value="1"/>
</dbReference>
<sequence length="425" mass="48453">MNYRRLFLSTLSFMLLAGPVSAGTSAFKNDSLNITLPNTDYADELRQIRMHMPDIEVGNGISFQPKNKSYKLTMRIRMQNMVDVGFNNKFEAQGIDARVKRLRLRFDGYIYTPKLTYLVQLGFTPYDTKVLPNGNTNIVRDAMIYFVPNATWNIGFGQTKIRANRARINSSSALQFVDRSIVNSEFNLDRDFGLFGEYNQHLFGSFDMAAKASITTGEGRNWGKSKGSGLAYTGRLEFFPLGRFKGKGDAIEGDFERESTPKILLAGAYSYNDRALRAQGSNGDMLLFDQTRNLSSYFVDFILKYQGFAFYTDFMGRVCTSSPLIKSGESVEQYILTGMGLNVQASYLFRSNWEIALRNSTILPDSEVRPYANYRTYNQSTLGVTKYLIDHRLKVQADLSYNYKDEFTASGYDRWQLRFQVELGF</sequence>
<dbReference type="RefSeq" id="WP_273306107.1">
    <property type="nucleotide sequence ID" value="NZ_DYUD01000020.1"/>
</dbReference>
<reference evidence="2" key="2">
    <citation type="submission" date="2021-09" db="EMBL/GenBank/DDBJ databases">
        <authorList>
            <person name="Gilroy R."/>
        </authorList>
    </citation>
    <scope>NUCLEOTIDE SEQUENCE</scope>
    <source>
        <strain evidence="2">CHK121-7720</strain>
    </source>
</reference>
<keyword evidence="1" id="KW-0732">Signal</keyword>
<evidence type="ECO:0000256" key="1">
    <source>
        <dbReference type="SAM" id="SignalP"/>
    </source>
</evidence>
<feature type="signal peptide" evidence="1">
    <location>
        <begin position="1"/>
        <end position="22"/>
    </location>
</feature>
<protein>
    <submittedName>
        <fullName evidence="2">OprO/OprP family phosphate-selective porin</fullName>
    </submittedName>
</protein>
<dbReference type="InterPro" id="IPR010870">
    <property type="entry name" value="Porin_O/P"/>
</dbReference>
<proteinExistence type="predicted"/>